<keyword evidence="1" id="KW-0285">Flavoprotein</keyword>
<proteinExistence type="predicted"/>
<dbReference type="InterPro" id="IPR051796">
    <property type="entry name" value="ISF_SsuE-like"/>
</dbReference>
<dbReference type="InterPro" id="IPR029039">
    <property type="entry name" value="Flavoprotein-like_sf"/>
</dbReference>
<organism evidence="4">
    <name type="scientific">Candidatus Electrothrix aestuarii</name>
    <dbReference type="NCBI Taxonomy" id="3062594"/>
    <lineage>
        <taxon>Bacteria</taxon>
        <taxon>Pseudomonadati</taxon>
        <taxon>Thermodesulfobacteriota</taxon>
        <taxon>Desulfobulbia</taxon>
        <taxon>Desulfobulbales</taxon>
        <taxon>Desulfobulbaceae</taxon>
        <taxon>Candidatus Electrothrix</taxon>
    </lineage>
</organism>
<reference evidence="4" key="1">
    <citation type="journal article" date="2024" name="Syst. Appl. Microbiol.">
        <title>First single-strain enrichments of Electrothrix cable bacteria, description of E. aestuarii sp. nov. and E. rattekaaiensis sp. nov., and proposal of a cable bacteria taxonomy following the rules of the SeqCode.</title>
        <authorList>
            <person name="Plum-Jensen L.E."/>
            <person name="Schramm A."/>
            <person name="Marshall I.P.G."/>
        </authorList>
    </citation>
    <scope>NUCLEOTIDE SEQUENCE</scope>
    <source>
        <strain evidence="4">Rat1</strain>
    </source>
</reference>
<dbReference type="PANTHER" id="PTHR43278:SF2">
    <property type="entry name" value="IRON-SULFUR FLAVOPROTEIN"/>
    <property type="match status" value="1"/>
</dbReference>
<reference evidence="4" key="2">
    <citation type="submission" date="2024-06" db="EMBL/GenBank/DDBJ databases">
        <authorList>
            <person name="Plum-Jensen L.E."/>
            <person name="Schramm A."/>
            <person name="Marshall I.P.G."/>
        </authorList>
    </citation>
    <scope>NUCLEOTIDE SEQUENCE</scope>
    <source>
        <strain evidence="4">Rat1</strain>
    </source>
</reference>
<dbReference type="KEGG" id="eaj:Q3M24_10115"/>
<evidence type="ECO:0000256" key="1">
    <source>
        <dbReference type="ARBA" id="ARBA00022630"/>
    </source>
</evidence>
<evidence type="ECO:0000259" key="3">
    <source>
        <dbReference type="Pfam" id="PF03358"/>
    </source>
</evidence>
<dbReference type="Pfam" id="PF03358">
    <property type="entry name" value="FMN_red"/>
    <property type="match status" value="1"/>
</dbReference>
<sequence length="200" mass="22021">MTRILAINGSYRAEGFTDQAVDHIAQVARSLGAEVEIIHLRDVPIEFCRNCRSCTQQPGSSPGHCIQHDAMPELLQKIEQADGFILASPTNFGSITALFKRFMERLVVYGYWPWGQHSPKPRQEGKATKKAVLISSSAAPALMGLLFFNTIRQLKTTAKTIGAQPVDKVVTGLVAKDHQPALSETTKQHLKNAAKKLVYP</sequence>
<dbReference type="GO" id="GO:0016491">
    <property type="term" value="F:oxidoreductase activity"/>
    <property type="evidence" value="ECO:0007669"/>
    <property type="project" value="InterPro"/>
</dbReference>
<dbReference type="InterPro" id="IPR005025">
    <property type="entry name" value="FMN_Rdtase-like_dom"/>
</dbReference>
<evidence type="ECO:0000256" key="2">
    <source>
        <dbReference type="ARBA" id="ARBA00022643"/>
    </source>
</evidence>
<dbReference type="PANTHER" id="PTHR43278">
    <property type="entry name" value="NAD(P)H-DEPENDENT FMN-CONTAINING OXIDOREDUCTASE YWQN-RELATED"/>
    <property type="match status" value="1"/>
</dbReference>
<gene>
    <name evidence="4" type="ORF">Q3M24_10115</name>
</gene>
<feature type="domain" description="NADPH-dependent FMN reductase-like" evidence="3">
    <location>
        <begin position="2"/>
        <end position="133"/>
    </location>
</feature>
<dbReference type="EMBL" id="CP159373">
    <property type="protein sequence ID" value="XCN75060.1"/>
    <property type="molecule type" value="Genomic_DNA"/>
</dbReference>
<keyword evidence="2" id="KW-0288">FMN</keyword>
<accession>A0AAU8M1Q7</accession>
<dbReference type="Gene3D" id="3.40.50.360">
    <property type="match status" value="1"/>
</dbReference>
<protein>
    <submittedName>
        <fullName evidence="4">Flavodoxin family protein</fullName>
    </submittedName>
</protein>
<evidence type="ECO:0000313" key="4">
    <source>
        <dbReference type="EMBL" id="XCN75060.1"/>
    </source>
</evidence>
<name>A0AAU8M1Q7_9BACT</name>
<dbReference type="AlphaFoldDB" id="A0AAU8M1Q7"/>
<dbReference type="SUPFAM" id="SSF52218">
    <property type="entry name" value="Flavoproteins"/>
    <property type="match status" value="1"/>
</dbReference>